<evidence type="ECO:0000313" key="1">
    <source>
        <dbReference type="EMBL" id="KKL08630.1"/>
    </source>
</evidence>
<comment type="caution">
    <text evidence="1">The sequence shown here is derived from an EMBL/GenBank/DDBJ whole genome shotgun (WGS) entry which is preliminary data.</text>
</comment>
<protein>
    <submittedName>
        <fullName evidence="1">Uncharacterized protein</fullName>
    </submittedName>
</protein>
<accession>A0A0F9AGS8</accession>
<gene>
    <name evidence="1" type="ORF">LCGC14_2573930</name>
</gene>
<dbReference type="AlphaFoldDB" id="A0A0F9AGS8"/>
<organism evidence="1">
    <name type="scientific">marine sediment metagenome</name>
    <dbReference type="NCBI Taxonomy" id="412755"/>
    <lineage>
        <taxon>unclassified sequences</taxon>
        <taxon>metagenomes</taxon>
        <taxon>ecological metagenomes</taxon>
    </lineage>
</organism>
<reference evidence="1" key="1">
    <citation type="journal article" date="2015" name="Nature">
        <title>Complex archaea that bridge the gap between prokaryotes and eukaryotes.</title>
        <authorList>
            <person name="Spang A."/>
            <person name="Saw J.H."/>
            <person name="Jorgensen S.L."/>
            <person name="Zaremba-Niedzwiedzka K."/>
            <person name="Martijn J."/>
            <person name="Lind A.E."/>
            <person name="van Eijk R."/>
            <person name="Schleper C."/>
            <person name="Guy L."/>
            <person name="Ettema T.J."/>
        </authorList>
    </citation>
    <scope>NUCLEOTIDE SEQUENCE</scope>
</reference>
<sequence>MAVRTTETKVKLVLSTSLSTAQIEAFITDASLWVDEELVGEGLGTSRLELIERYLACALIRLRDLGLKSAKFDDIAEQYQVDPEVTDYLLRAASFDPTNLVRRFFMAPKDTRVTLFRTGKSFMDEAEEV</sequence>
<proteinExistence type="predicted"/>
<name>A0A0F9AGS8_9ZZZZ</name>
<dbReference type="EMBL" id="LAZR01042805">
    <property type="protein sequence ID" value="KKL08630.1"/>
    <property type="molecule type" value="Genomic_DNA"/>
</dbReference>